<accession>A0ABT0MUM7</accession>
<evidence type="ECO:0000313" key="1">
    <source>
        <dbReference type="EMBL" id="MCL2893550.1"/>
    </source>
</evidence>
<dbReference type="SUPFAM" id="SSF53448">
    <property type="entry name" value="Nucleotide-diphospho-sugar transferases"/>
    <property type="match status" value="1"/>
</dbReference>
<dbReference type="Gene3D" id="3.90.550.10">
    <property type="entry name" value="Spore Coat Polysaccharide Biosynthesis Protein SpsA, Chain A"/>
    <property type="match status" value="1"/>
</dbReference>
<evidence type="ECO:0000313" key="2">
    <source>
        <dbReference type="Proteomes" id="UP001203069"/>
    </source>
</evidence>
<keyword evidence="2" id="KW-1185">Reference proteome</keyword>
<organism evidence="1 2">
    <name type="scientific">Brenneria tiliae</name>
    <dbReference type="NCBI Taxonomy" id="2914984"/>
    <lineage>
        <taxon>Bacteria</taxon>
        <taxon>Pseudomonadati</taxon>
        <taxon>Pseudomonadota</taxon>
        <taxon>Gammaproteobacteria</taxon>
        <taxon>Enterobacterales</taxon>
        <taxon>Pectobacteriaceae</taxon>
        <taxon>Brenneria</taxon>
    </lineage>
</organism>
<dbReference type="InterPro" id="IPR029044">
    <property type="entry name" value="Nucleotide-diphossugar_trans"/>
</dbReference>
<dbReference type="RefSeq" id="WP_249244977.1">
    <property type="nucleotide sequence ID" value="NZ_JAKPBZ010000112.1"/>
</dbReference>
<reference evidence="1 2" key="1">
    <citation type="submission" date="2022-02" db="EMBL/GenBank/DDBJ databases">
        <title>Description of Brenneria tiliae sp. nov. isolated from symptomatic Tilia x moltkei and Tilia x europaea trees in the UK.</title>
        <authorList>
            <person name="Kile H."/>
        </authorList>
    </citation>
    <scope>NUCLEOTIDE SEQUENCE [LARGE SCALE GENOMIC DNA]</scope>
    <source>
        <strain evidence="1 2">MC1SB4.1</strain>
    </source>
</reference>
<gene>
    <name evidence="1" type="ORF">MFP26_12740</name>
</gene>
<proteinExistence type="predicted"/>
<comment type="caution">
    <text evidence="1">The sequence shown here is derived from an EMBL/GenBank/DDBJ whole genome shotgun (WGS) entry which is preliminary data.</text>
</comment>
<name>A0ABT0MUM7_9GAMM</name>
<keyword evidence="1" id="KW-0808">Transferase</keyword>
<protein>
    <submittedName>
        <fullName evidence="1">Glycosyl transferase</fullName>
    </submittedName>
</protein>
<dbReference type="Proteomes" id="UP001203069">
    <property type="component" value="Unassembled WGS sequence"/>
</dbReference>
<dbReference type="GO" id="GO:0016740">
    <property type="term" value="F:transferase activity"/>
    <property type="evidence" value="ECO:0007669"/>
    <property type="project" value="UniProtKB-KW"/>
</dbReference>
<sequence length="306" mass="35627">MNPIKLNAVVVLYNSKLEDSLTINSIFKSDLSGAEFKLLIWNNGKYLLDNNDIDNYINSCAQKGITSEIYQDTRNISLSKIYNYFIKKSDYEFISIFDQDTRINKCFFQNIIKNEDLDLICPEIYLSNKNNIKSSPVYNTARVNTDFVQLGNFNANAIFTCSSGLSFSSKLIHQILEKHGFIFNEQYAFYWIDHDFLERLKDFDFVKGKCIGKIYHDMSGAGIEFHSMKESAKLEHGYGKILRRINNDNKSNVIRNIIYAIKYALKSKCSIKSMLSIIQCALYKKHPRSKFKINNNIKPTHFYYRK</sequence>
<dbReference type="EMBL" id="JAKPBZ010000112">
    <property type="protein sequence ID" value="MCL2893550.1"/>
    <property type="molecule type" value="Genomic_DNA"/>
</dbReference>